<name>A0A2A9N5S0_9AGAR</name>
<gene>
    <name evidence="1" type="ORF">AMATHDRAFT_11306</name>
</gene>
<dbReference type="InterPro" id="IPR012337">
    <property type="entry name" value="RNaseH-like_sf"/>
</dbReference>
<evidence type="ECO:0008006" key="3">
    <source>
        <dbReference type="Google" id="ProtNLM"/>
    </source>
</evidence>
<evidence type="ECO:0000313" key="1">
    <source>
        <dbReference type="EMBL" id="PFH44635.1"/>
    </source>
</evidence>
<reference evidence="1 2" key="1">
    <citation type="submission" date="2014-02" db="EMBL/GenBank/DDBJ databases">
        <title>Transposable element dynamics among asymbiotic and ectomycorrhizal Amanita fungi.</title>
        <authorList>
            <consortium name="DOE Joint Genome Institute"/>
            <person name="Hess J."/>
            <person name="Skrede I."/>
            <person name="Wolfe B."/>
            <person name="LaButti K."/>
            <person name="Ohm R.A."/>
            <person name="Grigoriev I.V."/>
            <person name="Pringle A."/>
        </authorList>
    </citation>
    <scope>NUCLEOTIDE SEQUENCE [LARGE SCALE GENOMIC DNA]</scope>
    <source>
        <strain evidence="1 2">SKay4041</strain>
    </source>
</reference>
<dbReference type="STRING" id="703135.A0A2A9N5S0"/>
<keyword evidence="2" id="KW-1185">Reference proteome</keyword>
<dbReference type="Gene3D" id="3.30.420.10">
    <property type="entry name" value="Ribonuclease H-like superfamily/Ribonuclease H"/>
    <property type="match status" value="1"/>
</dbReference>
<dbReference type="Proteomes" id="UP000242287">
    <property type="component" value="Unassembled WGS sequence"/>
</dbReference>
<dbReference type="AlphaFoldDB" id="A0A2A9N5S0"/>
<protein>
    <recommendedName>
        <fullName evidence="3">Integrase catalytic domain-containing protein</fullName>
    </recommendedName>
</protein>
<accession>A0A2A9N5S0</accession>
<dbReference type="GO" id="GO:0003676">
    <property type="term" value="F:nucleic acid binding"/>
    <property type="evidence" value="ECO:0007669"/>
    <property type="project" value="InterPro"/>
</dbReference>
<dbReference type="SUPFAM" id="SSF53098">
    <property type="entry name" value="Ribonuclease H-like"/>
    <property type="match status" value="1"/>
</dbReference>
<dbReference type="EMBL" id="KZ303152">
    <property type="protein sequence ID" value="PFH44635.1"/>
    <property type="molecule type" value="Genomic_DNA"/>
</dbReference>
<dbReference type="OrthoDB" id="2273864at2759"/>
<dbReference type="InterPro" id="IPR036397">
    <property type="entry name" value="RNaseH_sf"/>
</dbReference>
<evidence type="ECO:0000313" key="2">
    <source>
        <dbReference type="Proteomes" id="UP000242287"/>
    </source>
</evidence>
<organism evidence="1 2">
    <name type="scientific">Amanita thiersii Skay4041</name>
    <dbReference type="NCBI Taxonomy" id="703135"/>
    <lineage>
        <taxon>Eukaryota</taxon>
        <taxon>Fungi</taxon>
        <taxon>Dikarya</taxon>
        <taxon>Basidiomycota</taxon>
        <taxon>Agaricomycotina</taxon>
        <taxon>Agaricomycetes</taxon>
        <taxon>Agaricomycetidae</taxon>
        <taxon>Agaricales</taxon>
        <taxon>Pluteineae</taxon>
        <taxon>Amanitaceae</taxon>
        <taxon>Amanita</taxon>
    </lineage>
</organism>
<proteinExistence type="predicted"/>
<sequence>MVTSQGIATLYRDHIFKEHGLPKKVINDCGPQFVSGFMRELYKESLGITQQPFIPKQTDRQKQLV</sequence>